<accession>A0A1J9QNA3</accession>
<dbReference type="STRING" id="1447872.A0A1J9QNA3"/>
<organism evidence="1 2">
    <name type="scientific">Emergomyces pasteurianus Ep9510</name>
    <dbReference type="NCBI Taxonomy" id="1447872"/>
    <lineage>
        <taxon>Eukaryota</taxon>
        <taxon>Fungi</taxon>
        <taxon>Dikarya</taxon>
        <taxon>Ascomycota</taxon>
        <taxon>Pezizomycotina</taxon>
        <taxon>Eurotiomycetes</taxon>
        <taxon>Eurotiomycetidae</taxon>
        <taxon>Onygenales</taxon>
        <taxon>Ajellomycetaceae</taxon>
        <taxon>Emergomyces</taxon>
    </lineage>
</organism>
<dbReference type="Proteomes" id="UP000182235">
    <property type="component" value="Unassembled WGS sequence"/>
</dbReference>
<gene>
    <name evidence="1" type="ORF">AJ78_02578</name>
</gene>
<reference evidence="1 2" key="1">
    <citation type="submission" date="2015-07" db="EMBL/GenBank/DDBJ databases">
        <title>Emmonsia species relationships and genome sequence.</title>
        <authorList>
            <consortium name="The Broad Institute Genomics Platform"/>
            <person name="Cuomo C.A."/>
            <person name="Munoz J.F."/>
            <person name="Imamovic A."/>
            <person name="Priest M.E."/>
            <person name="Young S."/>
            <person name="Clay O.K."/>
            <person name="McEwen J.G."/>
        </authorList>
    </citation>
    <scope>NUCLEOTIDE SEQUENCE [LARGE SCALE GENOMIC DNA]</scope>
    <source>
        <strain evidence="1 2">UAMH 9510</strain>
    </source>
</reference>
<keyword evidence="2" id="KW-1185">Reference proteome</keyword>
<dbReference type="AlphaFoldDB" id="A0A1J9QNA3"/>
<evidence type="ECO:0000313" key="2">
    <source>
        <dbReference type="Proteomes" id="UP000182235"/>
    </source>
</evidence>
<sequence length="131" mass="14220">MGFVPNSQPRLSSVIHKTKPLSQHLSSLTKAELQRPQMSFETIDVGLAGFVRGGGSAPAFSADVPRIEVVVDLPGLVFMGNEEHDAHDIKVVEDLVDSYLQCSRTIILAVVQATNDIATHLIIQRARLSFG</sequence>
<dbReference type="Gene3D" id="3.40.50.300">
    <property type="entry name" value="P-loop containing nucleotide triphosphate hydrolases"/>
    <property type="match status" value="1"/>
</dbReference>
<dbReference type="OrthoDB" id="4181551at2759"/>
<dbReference type="EMBL" id="LGRN01000071">
    <property type="protein sequence ID" value="OJD17340.1"/>
    <property type="molecule type" value="Genomic_DNA"/>
</dbReference>
<proteinExistence type="predicted"/>
<name>A0A1J9QNA3_9EURO</name>
<evidence type="ECO:0008006" key="3">
    <source>
        <dbReference type="Google" id="ProtNLM"/>
    </source>
</evidence>
<evidence type="ECO:0000313" key="1">
    <source>
        <dbReference type="EMBL" id="OJD17340.1"/>
    </source>
</evidence>
<comment type="caution">
    <text evidence="1">The sequence shown here is derived from an EMBL/GenBank/DDBJ whole genome shotgun (WGS) entry which is preliminary data.</text>
</comment>
<dbReference type="InterPro" id="IPR027417">
    <property type="entry name" value="P-loop_NTPase"/>
</dbReference>
<protein>
    <recommendedName>
        <fullName evidence="3">Dynamin GTPase domain-containing protein</fullName>
    </recommendedName>
</protein>